<accession>A0A930KLK8</accession>
<dbReference type="GO" id="GO:0046677">
    <property type="term" value="P:response to antibiotic"/>
    <property type="evidence" value="ECO:0007669"/>
    <property type="project" value="UniProtKB-KW"/>
</dbReference>
<dbReference type="EMBL" id="JABZXJ010000010">
    <property type="protein sequence ID" value="MBF1649194.1"/>
    <property type="molecule type" value="Genomic_DNA"/>
</dbReference>
<name>A0A930KLK8_9MICC</name>
<dbReference type="InterPro" id="IPR003593">
    <property type="entry name" value="AAA+_ATPase"/>
</dbReference>
<dbReference type="PANTHER" id="PTHR42711">
    <property type="entry name" value="ABC TRANSPORTER ATP-BINDING PROTEIN"/>
    <property type="match status" value="1"/>
</dbReference>
<keyword evidence="5" id="KW-0046">Antibiotic resistance</keyword>
<dbReference type="AlphaFoldDB" id="A0A930KLK8"/>
<evidence type="ECO:0000259" key="6">
    <source>
        <dbReference type="PROSITE" id="PS50893"/>
    </source>
</evidence>
<feature type="domain" description="ABC transporter" evidence="6">
    <location>
        <begin position="22"/>
        <end position="252"/>
    </location>
</feature>
<keyword evidence="3" id="KW-0547">Nucleotide-binding</keyword>
<dbReference type="InterPro" id="IPR050763">
    <property type="entry name" value="ABC_transporter_ATP-binding"/>
</dbReference>
<dbReference type="SMART" id="SM00382">
    <property type="entry name" value="AAA"/>
    <property type="match status" value="1"/>
</dbReference>
<dbReference type="InterPro" id="IPR003439">
    <property type="entry name" value="ABC_transporter-like_ATP-bd"/>
</dbReference>
<evidence type="ECO:0000256" key="1">
    <source>
        <dbReference type="ARBA" id="ARBA00004202"/>
    </source>
</evidence>
<reference evidence="7" key="1">
    <citation type="submission" date="2020-04" db="EMBL/GenBank/DDBJ databases">
        <title>Deep metagenomics examines the oral microbiome during advanced dental caries in children, revealing novel taxa and co-occurrences with host molecules.</title>
        <authorList>
            <person name="Baker J.L."/>
            <person name="Morton J.T."/>
            <person name="Dinis M."/>
            <person name="Alvarez R."/>
            <person name="Tran N.C."/>
            <person name="Knight R."/>
            <person name="Edlund A."/>
        </authorList>
    </citation>
    <scope>NUCLEOTIDE SEQUENCE</scope>
    <source>
        <strain evidence="7">JCVI_47_bin.4</strain>
    </source>
</reference>
<evidence type="ECO:0000256" key="5">
    <source>
        <dbReference type="ARBA" id="ARBA00023251"/>
    </source>
</evidence>
<evidence type="ECO:0000256" key="2">
    <source>
        <dbReference type="ARBA" id="ARBA00022448"/>
    </source>
</evidence>
<sequence length="341" mass="36659">MAGISGSAFPGGVSAPKAQGGLIVTGLCKSFGKTRANDDISVRLIPGEVTALIGHNGAGKTTFLNQIVGLTRPDAGSIMYDGTDLIAHPAQARQLCAIMPQVASSLEGVTPRQAIATAVRIRGVKSEQAQRAVQKTLDTLDLGDWSDRPGHKLSGGIKRLTSFGMAVTAPAPIYLFDEPTNDVDPVRRELLWTMLRRRAEQGATVLIVTHNLLEVERHADRYLLFNKGRLVRDEPTSALGLAEAKSTLSITATPEFLQELRSALDVKTSSSLGNMPDTEYIEKRIEGDSSIPREFTVTLSTDALELALPHVLSGIRAGCVESYRIGSASLADNYEEMINHD</sequence>
<comment type="subcellular location">
    <subcellularLocation>
        <location evidence="1">Cell membrane</location>
        <topology evidence="1">Peripheral membrane protein</topology>
    </subcellularLocation>
</comment>
<dbReference type="InterPro" id="IPR027417">
    <property type="entry name" value="P-loop_NTPase"/>
</dbReference>
<dbReference type="Proteomes" id="UP000769484">
    <property type="component" value="Unassembled WGS sequence"/>
</dbReference>
<evidence type="ECO:0000313" key="8">
    <source>
        <dbReference type="Proteomes" id="UP000769484"/>
    </source>
</evidence>
<dbReference type="PROSITE" id="PS50893">
    <property type="entry name" value="ABC_TRANSPORTER_2"/>
    <property type="match status" value="1"/>
</dbReference>
<gene>
    <name evidence="7" type="ORF">HXO56_03690</name>
</gene>
<evidence type="ECO:0000256" key="4">
    <source>
        <dbReference type="ARBA" id="ARBA00022840"/>
    </source>
</evidence>
<evidence type="ECO:0000256" key="3">
    <source>
        <dbReference type="ARBA" id="ARBA00022741"/>
    </source>
</evidence>
<dbReference type="GO" id="GO:0005524">
    <property type="term" value="F:ATP binding"/>
    <property type="evidence" value="ECO:0007669"/>
    <property type="project" value="UniProtKB-KW"/>
</dbReference>
<dbReference type="GO" id="GO:0005886">
    <property type="term" value="C:plasma membrane"/>
    <property type="evidence" value="ECO:0007669"/>
    <property type="project" value="UniProtKB-SubCell"/>
</dbReference>
<proteinExistence type="predicted"/>
<dbReference type="Pfam" id="PF00005">
    <property type="entry name" value="ABC_tran"/>
    <property type="match status" value="1"/>
</dbReference>
<dbReference type="PANTHER" id="PTHR42711:SF19">
    <property type="entry name" value="DOXORUBICIN RESISTANCE ATP-BINDING PROTEIN DRRA"/>
    <property type="match status" value="1"/>
</dbReference>
<dbReference type="SUPFAM" id="SSF52540">
    <property type="entry name" value="P-loop containing nucleoside triphosphate hydrolases"/>
    <property type="match status" value="1"/>
</dbReference>
<dbReference type="Gene3D" id="3.40.50.300">
    <property type="entry name" value="P-loop containing nucleotide triphosphate hydrolases"/>
    <property type="match status" value="1"/>
</dbReference>
<dbReference type="GO" id="GO:0016887">
    <property type="term" value="F:ATP hydrolysis activity"/>
    <property type="evidence" value="ECO:0007669"/>
    <property type="project" value="InterPro"/>
</dbReference>
<protein>
    <submittedName>
        <fullName evidence="7">ABC transporter ATP-binding protein</fullName>
    </submittedName>
</protein>
<comment type="caution">
    <text evidence="7">The sequence shown here is derived from an EMBL/GenBank/DDBJ whole genome shotgun (WGS) entry which is preliminary data.</text>
</comment>
<organism evidence="7 8">
    <name type="scientific">Rothia dentocariosa</name>
    <dbReference type="NCBI Taxonomy" id="2047"/>
    <lineage>
        <taxon>Bacteria</taxon>
        <taxon>Bacillati</taxon>
        <taxon>Actinomycetota</taxon>
        <taxon>Actinomycetes</taxon>
        <taxon>Micrococcales</taxon>
        <taxon>Micrococcaceae</taxon>
        <taxon>Rothia</taxon>
    </lineage>
</organism>
<evidence type="ECO:0000313" key="7">
    <source>
        <dbReference type="EMBL" id="MBF1649194.1"/>
    </source>
</evidence>
<keyword evidence="2" id="KW-0813">Transport</keyword>
<keyword evidence="4 7" id="KW-0067">ATP-binding</keyword>